<evidence type="ECO:0000313" key="1">
    <source>
        <dbReference type="EMBL" id="MBC2576870.1"/>
    </source>
</evidence>
<sequence length="89" mass="10175">MATKYKAPFLLVIKNQIPHSISNELKKLGIKEIKLIRGDSFVSKSLFDLLAKNYKIERISSANRFETSLKTTRSINMVKGNLIKTYLIC</sequence>
<keyword evidence="2" id="KW-1185">Reference proteome</keyword>
<gene>
    <name evidence="1" type="ORF">HLB29_09375</name>
</gene>
<organism evidence="1 2">
    <name type="scientific">Peptostreptococcus canis</name>
    <dbReference type="NCBI Taxonomy" id="1159213"/>
    <lineage>
        <taxon>Bacteria</taxon>
        <taxon>Bacillati</taxon>
        <taxon>Bacillota</taxon>
        <taxon>Clostridia</taxon>
        <taxon>Peptostreptococcales</taxon>
        <taxon>Peptostreptococcaceae</taxon>
        <taxon>Peptostreptococcus</taxon>
    </lineage>
</organism>
<dbReference type="EMBL" id="JABGBW010000016">
    <property type="protein sequence ID" value="MBC2576870.1"/>
    <property type="molecule type" value="Genomic_DNA"/>
</dbReference>
<dbReference type="RefSeq" id="WP_185624888.1">
    <property type="nucleotide sequence ID" value="NZ_JABGBW010000016.1"/>
</dbReference>
<accession>A0ABR6TN70</accession>
<dbReference type="Proteomes" id="UP000713904">
    <property type="component" value="Unassembled WGS sequence"/>
</dbReference>
<name>A0ABR6TN70_9FIRM</name>
<protein>
    <recommendedName>
        <fullName evidence="3">Cell wall binding repeat 2</fullName>
    </recommendedName>
</protein>
<dbReference type="Gene3D" id="3.40.50.12090">
    <property type="match status" value="1"/>
</dbReference>
<evidence type="ECO:0000313" key="2">
    <source>
        <dbReference type="Proteomes" id="UP000713904"/>
    </source>
</evidence>
<reference evidence="1 2" key="1">
    <citation type="submission" date="2020-05" db="EMBL/GenBank/DDBJ databases">
        <title>Draft genome of xy-202 and genomic insight in genome of the genus Peptostreptococcus.</title>
        <authorList>
            <person name="Zhang Z."/>
        </authorList>
    </citation>
    <scope>NUCLEOTIDE SEQUENCE [LARGE SCALE GENOMIC DNA]</scope>
    <source>
        <strain evidence="1 2">DSM 27025</strain>
    </source>
</reference>
<proteinExistence type="predicted"/>
<comment type="caution">
    <text evidence="1">The sequence shown here is derived from an EMBL/GenBank/DDBJ whole genome shotgun (WGS) entry which is preliminary data.</text>
</comment>
<evidence type="ECO:0008006" key="3">
    <source>
        <dbReference type="Google" id="ProtNLM"/>
    </source>
</evidence>